<feature type="region of interest" description="Disordered" evidence="1">
    <location>
        <begin position="157"/>
        <end position="199"/>
    </location>
</feature>
<protein>
    <submittedName>
        <fullName evidence="2">Uncharacterized protein</fullName>
    </submittedName>
</protein>
<evidence type="ECO:0000256" key="1">
    <source>
        <dbReference type="SAM" id="MobiDB-lite"/>
    </source>
</evidence>
<dbReference type="EMBL" id="MJBS01000039">
    <property type="protein sequence ID" value="OHE99072.1"/>
    <property type="molecule type" value="Genomic_DNA"/>
</dbReference>
<gene>
    <name evidence="2" type="ORF">CORC01_05564</name>
</gene>
<proteinExistence type="predicted"/>
<name>A0A1G4BCM2_9PEZI</name>
<dbReference type="Proteomes" id="UP000176998">
    <property type="component" value="Unassembled WGS sequence"/>
</dbReference>
<keyword evidence="3" id="KW-1185">Reference proteome</keyword>
<sequence>MAPANQQQRCDKGGGGGEALGEQSKQVSQQSPAVASKYLTAYSGWSAGCSFGSDRQMAGIANSRGVILPGPRALLACLGRPQQAKTIQLSQRYGACHHSSVQPSRLLVMRTQPPPFPRFSSNLTKPPLPMPPRKYVLSLALQTLVLHWQARPFKCKAEREKAKWPDQGSAPRGKPDKTSRSPDPKPHCVRVEADHPIST</sequence>
<dbReference type="GeneID" id="34558717"/>
<dbReference type="RefSeq" id="XP_022476221.1">
    <property type="nucleotide sequence ID" value="XM_022617207.1"/>
</dbReference>
<evidence type="ECO:0000313" key="2">
    <source>
        <dbReference type="EMBL" id="OHE99072.1"/>
    </source>
</evidence>
<accession>A0A1G4BCM2</accession>
<organism evidence="2 3">
    <name type="scientific">Colletotrichum orchidophilum</name>
    <dbReference type="NCBI Taxonomy" id="1209926"/>
    <lineage>
        <taxon>Eukaryota</taxon>
        <taxon>Fungi</taxon>
        <taxon>Dikarya</taxon>
        <taxon>Ascomycota</taxon>
        <taxon>Pezizomycotina</taxon>
        <taxon>Sordariomycetes</taxon>
        <taxon>Hypocreomycetidae</taxon>
        <taxon>Glomerellales</taxon>
        <taxon>Glomerellaceae</taxon>
        <taxon>Colletotrichum</taxon>
    </lineage>
</organism>
<feature type="region of interest" description="Disordered" evidence="1">
    <location>
        <begin position="1"/>
        <end position="29"/>
    </location>
</feature>
<comment type="caution">
    <text evidence="2">The sequence shown here is derived from an EMBL/GenBank/DDBJ whole genome shotgun (WGS) entry which is preliminary data.</text>
</comment>
<dbReference type="AlphaFoldDB" id="A0A1G4BCM2"/>
<feature type="compositionally biased region" description="Basic and acidic residues" evidence="1">
    <location>
        <begin position="173"/>
        <end position="199"/>
    </location>
</feature>
<evidence type="ECO:0000313" key="3">
    <source>
        <dbReference type="Proteomes" id="UP000176998"/>
    </source>
</evidence>
<reference evidence="2 3" key="1">
    <citation type="submission" date="2016-09" db="EMBL/GenBank/DDBJ databases">
        <authorList>
            <person name="Capua I."/>
            <person name="De Benedictis P."/>
            <person name="Joannis T."/>
            <person name="Lombin L.H."/>
            <person name="Cattoli G."/>
        </authorList>
    </citation>
    <scope>NUCLEOTIDE SEQUENCE [LARGE SCALE GENOMIC DNA]</scope>
    <source>
        <strain evidence="2 3">IMI 309357</strain>
    </source>
</reference>